<protein>
    <submittedName>
        <fullName evidence="1">Uncharacterized protein</fullName>
    </submittedName>
</protein>
<dbReference type="EMBL" id="GFPF01001569">
    <property type="protein sequence ID" value="MAA12715.1"/>
    <property type="molecule type" value="Transcribed_RNA"/>
</dbReference>
<evidence type="ECO:0000313" key="1">
    <source>
        <dbReference type="EMBL" id="MAA12715.1"/>
    </source>
</evidence>
<accession>A0A224Y7M5</accession>
<reference evidence="1" key="1">
    <citation type="journal article" date="2017" name="Parasit. Vectors">
        <title>Sialotranscriptomics of Rhipicephalus zambeziensis reveals intricate expression profiles of secretory proteins and suggests tight temporal transcriptional regulation during blood-feeding.</title>
        <authorList>
            <person name="de Castro M.H."/>
            <person name="de Klerk D."/>
            <person name="Pienaar R."/>
            <person name="Rees D.J.G."/>
            <person name="Mans B.J."/>
        </authorList>
    </citation>
    <scope>NUCLEOTIDE SEQUENCE</scope>
    <source>
        <tissue evidence="1">Salivary glands</tissue>
    </source>
</reference>
<name>A0A224Y7M5_9ACAR</name>
<proteinExistence type="predicted"/>
<sequence>MIHVYNDLPIKKYTTVWHVYNDARRKAPLNARTLARWSSISGELKTLSDTVQQKLLPTSCRRRLSPTSQYCYKWPLLELSRPTGSRDFTISKPF</sequence>
<organism evidence="1">
    <name type="scientific">Rhipicephalus zambeziensis</name>
    <dbReference type="NCBI Taxonomy" id="60191"/>
    <lineage>
        <taxon>Eukaryota</taxon>
        <taxon>Metazoa</taxon>
        <taxon>Ecdysozoa</taxon>
        <taxon>Arthropoda</taxon>
        <taxon>Chelicerata</taxon>
        <taxon>Arachnida</taxon>
        <taxon>Acari</taxon>
        <taxon>Parasitiformes</taxon>
        <taxon>Ixodida</taxon>
        <taxon>Ixodoidea</taxon>
        <taxon>Ixodidae</taxon>
        <taxon>Rhipicephalinae</taxon>
        <taxon>Rhipicephalus</taxon>
        <taxon>Rhipicephalus</taxon>
    </lineage>
</organism>
<dbReference type="AlphaFoldDB" id="A0A224Y7M5"/>